<keyword evidence="8" id="KW-1185">Reference proteome</keyword>
<dbReference type="InterPro" id="IPR000914">
    <property type="entry name" value="SBP_5_dom"/>
</dbReference>
<dbReference type="EMBL" id="CP012328">
    <property type="protein sequence ID" value="AKU79797.1"/>
    <property type="molecule type" value="Genomic_DNA"/>
</dbReference>
<name>A0A0K1P7B6_9MOLU</name>
<evidence type="ECO:0000256" key="4">
    <source>
        <dbReference type="ARBA" id="ARBA00022729"/>
    </source>
</evidence>
<comment type="similarity">
    <text evidence="2">Belongs to the bacterial solute-binding protein 5 family.</text>
</comment>
<keyword evidence="3" id="KW-0813">Transport</keyword>
<evidence type="ECO:0000313" key="7">
    <source>
        <dbReference type="EMBL" id="AKU79797.1"/>
    </source>
</evidence>
<gene>
    <name evidence="7" type="ORF">STURON_00551</name>
</gene>
<dbReference type="Gene3D" id="3.90.76.10">
    <property type="entry name" value="Dipeptide-binding Protein, Domain 1"/>
    <property type="match status" value="1"/>
</dbReference>
<dbReference type="RefSeq" id="WP_075048388.1">
    <property type="nucleotide sequence ID" value="NZ_CP012328.1"/>
</dbReference>
<dbReference type="InterPro" id="IPR039424">
    <property type="entry name" value="SBP_5"/>
</dbReference>
<dbReference type="GO" id="GO:0015833">
    <property type="term" value="P:peptide transport"/>
    <property type="evidence" value="ECO:0007669"/>
    <property type="project" value="TreeGrafter"/>
</dbReference>
<evidence type="ECO:0000256" key="1">
    <source>
        <dbReference type="ARBA" id="ARBA00004196"/>
    </source>
</evidence>
<dbReference type="PANTHER" id="PTHR30290">
    <property type="entry name" value="PERIPLASMIC BINDING COMPONENT OF ABC TRANSPORTER"/>
    <property type="match status" value="1"/>
</dbReference>
<evidence type="ECO:0000256" key="5">
    <source>
        <dbReference type="SAM" id="SignalP"/>
    </source>
</evidence>
<dbReference type="OrthoDB" id="9801912at2"/>
<evidence type="ECO:0000256" key="3">
    <source>
        <dbReference type="ARBA" id="ARBA00022448"/>
    </source>
</evidence>
<dbReference type="PANTHER" id="PTHR30290:SF10">
    <property type="entry name" value="PERIPLASMIC OLIGOPEPTIDE-BINDING PROTEIN-RELATED"/>
    <property type="match status" value="1"/>
</dbReference>
<keyword evidence="4 5" id="KW-0732">Signal</keyword>
<proteinExistence type="inferred from homology"/>
<dbReference type="GO" id="GO:0030313">
    <property type="term" value="C:cell envelope"/>
    <property type="evidence" value="ECO:0007669"/>
    <property type="project" value="UniProtKB-SubCell"/>
</dbReference>
<protein>
    <submittedName>
        <fullName evidence="7">Oligopeptide-binding protein SarA</fullName>
    </submittedName>
</protein>
<feature type="signal peptide" evidence="5">
    <location>
        <begin position="1"/>
        <end position="20"/>
    </location>
</feature>
<accession>A0A0K1P7B6</accession>
<dbReference type="KEGG" id="stur:STURON_00551"/>
<evidence type="ECO:0000313" key="8">
    <source>
        <dbReference type="Proteomes" id="UP000067243"/>
    </source>
</evidence>
<dbReference type="STRING" id="216946.STURO_v1c05490"/>
<dbReference type="Pfam" id="PF00496">
    <property type="entry name" value="SBP_bac_5"/>
    <property type="match status" value="1"/>
</dbReference>
<dbReference type="Gene3D" id="3.40.190.10">
    <property type="entry name" value="Periplasmic binding protein-like II"/>
    <property type="match status" value="1"/>
</dbReference>
<reference evidence="7 8" key="1">
    <citation type="journal article" date="2015" name="Genome Announc.">
        <title>Complete Genome Sequence of Spiroplasma turonicum Strain Tab4cT, a Parasite of a Horse Fly, Haematopota sp. (Diptera: Tabanidae).</title>
        <authorList>
            <person name="Davis R.E."/>
            <person name="Shao J."/>
            <person name="Zhao Y."/>
            <person name="Gasparich G.E."/>
            <person name="Gaynor B.J."/>
            <person name="Donofrio N."/>
        </authorList>
    </citation>
    <scope>NUCLEOTIDE SEQUENCE [LARGE SCALE GENOMIC DNA]</scope>
    <source>
        <strain evidence="7 8">Tab4c</strain>
    </source>
</reference>
<dbReference type="GO" id="GO:1904680">
    <property type="term" value="F:peptide transmembrane transporter activity"/>
    <property type="evidence" value="ECO:0007669"/>
    <property type="project" value="TreeGrafter"/>
</dbReference>
<evidence type="ECO:0000256" key="2">
    <source>
        <dbReference type="ARBA" id="ARBA00005695"/>
    </source>
</evidence>
<feature type="chain" id="PRO_5009779629" evidence="5">
    <location>
        <begin position="21"/>
        <end position="765"/>
    </location>
</feature>
<dbReference type="PROSITE" id="PS51257">
    <property type="entry name" value="PROKAR_LIPOPROTEIN"/>
    <property type="match status" value="1"/>
</dbReference>
<dbReference type="Proteomes" id="UP000067243">
    <property type="component" value="Chromosome"/>
</dbReference>
<organism evidence="7 8">
    <name type="scientific">Spiroplasma turonicum</name>
    <dbReference type="NCBI Taxonomy" id="216946"/>
    <lineage>
        <taxon>Bacteria</taxon>
        <taxon>Bacillati</taxon>
        <taxon>Mycoplasmatota</taxon>
        <taxon>Mollicutes</taxon>
        <taxon>Entomoplasmatales</taxon>
        <taxon>Spiroplasmataceae</taxon>
        <taxon>Spiroplasma</taxon>
    </lineage>
</organism>
<evidence type="ECO:0000259" key="6">
    <source>
        <dbReference type="Pfam" id="PF00496"/>
    </source>
</evidence>
<feature type="domain" description="Solute-binding protein family 5" evidence="6">
    <location>
        <begin position="94"/>
        <end position="583"/>
    </location>
</feature>
<dbReference type="PATRIC" id="fig|216946.3.peg.553"/>
<sequence>MKKLLTLLLGIPFVATFSVAVSCGKADPENTYKMLLSDVTNWVTAKNSSASDSYTLANTNANALSGDEYGRLYGDLFLTQSNYSNEYPYVGLHNENFTEWVYTLRNDATWSDYQGNLIRNITVNDFLNTAKYVLNPANTSQVVNLWLTSIKGAEDIYSEASVEGADFEEVWNRNSSNFGLKVNESLNTVTYQLVKPMNYFESLLSYSAFSPIHDDVLLDPSINDNYTKGYYSGPFLPTEYEKESLMLLDKNNNYHFADKVKINRIKAIGIKGFTTSTTRELFESNTLSDFVVSPNDKEGWDKYIGNDMQNPKHTPGMVEYQNNTGGIRTWSYFFNFLNTDYFSNDENTKKRAVEASRALQYKEVRKFISENLDRNKRAKYDSWIYDTDESLSNRLRNTYIPQTFVSAKDSESNSKKFLDMEVEALNKLNIDADESKESIQKVTIDDFKDGVDFTRNKKYGKDNLNNSEQLIKSQSKEALNLKTYLIEKDVTLKSKLSENNNSGKIILNFVDNPELKTTSGAYTTEMIENFNKIENNPLKIEIIYPTTQNEFSARLYRGYSDISFFNWGPDYEDPMTYSATVKLDGDFDFVINQQKLFKFNSASDILKSNNAKQEYEKLKNNEQNKNQYNELVVENENGISELFESRYKYSYELQEADVNLYKNNYERYTKFAELEAKTLYQDYFLLPLMGSAPAKQFQVSYSIPYRTSSYAFGTSAYNYFNIELVDYLLSYDELQAYIDSFYNNLDDIRNDISSHRDPKLWNLSN</sequence>
<dbReference type="AlphaFoldDB" id="A0A0K1P7B6"/>
<comment type="subcellular location">
    <subcellularLocation>
        <location evidence="1">Cell envelope</location>
    </subcellularLocation>
</comment>
<dbReference type="SUPFAM" id="SSF53850">
    <property type="entry name" value="Periplasmic binding protein-like II"/>
    <property type="match status" value="1"/>
</dbReference>